<comment type="caution">
    <text evidence="1">The sequence shown here is derived from an EMBL/GenBank/DDBJ whole genome shotgun (WGS) entry which is preliminary data.</text>
</comment>
<keyword evidence="2" id="KW-1185">Reference proteome</keyword>
<name>A0ABT4K6M8_9LACO</name>
<evidence type="ECO:0000313" key="2">
    <source>
        <dbReference type="Proteomes" id="UP001527392"/>
    </source>
</evidence>
<gene>
    <name evidence="1" type="ORF">L2504_04440</name>
</gene>
<dbReference type="Proteomes" id="UP001527392">
    <property type="component" value="Unassembled WGS sequence"/>
</dbReference>
<sequence>MDFNTAVKHEDNDKPVMMDGQKFYVVGHNELNGTVKVRELSSNPLFTVPKDVNPEKLEEC</sequence>
<proteinExistence type="predicted"/>
<reference evidence="1 2" key="1">
    <citation type="submission" date="2022-01" db="EMBL/GenBank/DDBJ databases">
        <title>VMRC isolate genome collection.</title>
        <authorList>
            <person name="France M."/>
            <person name="Rutt L."/>
            <person name="Humphrys M."/>
            <person name="Ravel J."/>
        </authorList>
    </citation>
    <scope>NUCLEOTIDE SEQUENCE [LARGE SCALE GENOMIC DNA]</scope>
    <source>
        <strain evidence="1 2">C0030B4</strain>
    </source>
</reference>
<accession>A0ABT4K6M8</accession>
<protein>
    <submittedName>
        <fullName evidence="1">Uncharacterized protein</fullName>
    </submittedName>
</protein>
<dbReference type="RefSeq" id="WP_269257294.1">
    <property type="nucleotide sequence ID" value="NZ_JAKHMK010000006.1"/>
</dbReference>
<dbReference type="EMBL" id="JAKHMS010000007">
    <property type="protein sequence ID" value="MCZ3781391.1"/>
    <property type="molecule type" value="Genomic_DNA"/>
</dbReference>
<organism evidence="1 2">
    <name type="scientific">Limosilactobacillus vaginalis</name>
    <dbReference type="NCBI Taxonomy" id="1633"/>
    <lineage>
        <taxon>Bacteria</taxon>
        <taxon>Bacillati</taxon>
        <taxon>Bacillota</taxon>
        <taxon>Bacilli</taxon>
        <taxon>Lactobacillales</taxon>
        <taxon>Lactobacillaceae</taxon>
        <taxon>Limosilactobacillus</taxon>
    </lineage>
</organism>
<evidence type="ECO:0000313" key="1">
    <source>
        <dbReference type="EMBL" id="MCZ3781391.1"/>
    </source>
</evidence>